<dbReference type="InterPro" id="IPR004692">
    <property type="entry name" value="SecG"/>
</dbReference>
<evidence type="ECO:0000256" key="9">
    <source>
        <dbReference type="ARBA" id="ARBA00023136"/>
    </source>
</evidence>
<keyword evidence="8 10" id="KW-0811">Translocation</keyword>
<dbReference type="AlphaFoldDB" id="A0AAE6T9J4"/>
<dbReference type="GO" id="GO:0015450">
    <property type="term" value="F:protein-transporting ATPase activity"/>
    <property type="evidence" value="ECO:0007669"/>
    <property type="project" value="UniProtKB-UniRule"/>
</dbReference>
<dbReference type="RefSeq" id="WP_022396394.1">
    <property type="nucleotide sequence ID" value="NZ_CP029701.1"/>
</dbReference>
<evidence type="ECO:0000256" key="10">
    <source>
        <dbReference type="RuleBase" id="RU365087"/>
    </source>
</evidence>
<evidence type="ECO:0000256" key="3">
    <source>
        <dbReference type="ARBA" id="ARBA00022448"/>
    </source>
</evidence>
<evidence type="ECO:0000256" key="1">
    <source>
        <dbReference type="ARBA" id="ARBA00004651"/>
    </source>
</evidence>
<comment type="function">
    <text evidence="10">Involved in protein export. Participates in an early event of protein translocation.</text>
</comment>
<name>A0AAE6T9J4_9BACT</name>
<dbReference type="GO" id="GO:0005886">
    <property type="term" value="C:plasma membrane"/>
    <property type="evidence" value="ECO:0007669"/>
    <property type="project" value="UniProtKB-SubCell"/>
</dbReference>
<feature type="compositionally biased region" description="Pro residues" evidence="11">
    <location>
        <begin position="141"/>
        <end position="159"/>
    </location>
</feature>
<dbReference type="EMBL" id="CP029701">
    <property type="protein sequence ID" value="QHV62701.1"/>
    <property type="molecule type" value="Genomic_DNA"/>
</dbReference>
<dbReference type="Pfam" id="PF03840">
    <property type="entry name" value="SecG"/>
    <property type="match status" value="1"/>
</dbReference>
<dbReference type="GeneID" id="84024334"/>
<evidence type="ECO:0000313" key="13">
    <source>
        <dbReference type="Proteomes" id="UP000642553"/>
    </source>
</evidence>
<feature type="transmembrane region" description="Helical" evidence="10">
    <location>
        <begin position="65"/>
        <end position="84"/>
    </location>
</feature>
<dbReference type="PANTHER" id="PTHR34182:SF1">
    <property type="entry name" value="PROTEIN-EXPORT MEMBRANE PROTEIN SECG"/>
    <property type="match status" value="1"/>
</dbReference>
<dbReference type="PRINTS" id="PR01651">
    <property type="entry name" value="SECGEXPORT"/>
</dbReference>
<accession>A0AAE6T9J4</accession>
<keyword evidence="4 10" id="KW-1003">Cell membrane</keyword>
<keyword evidence="7 10" id="KW-1133">Transmembrane helix</keyword>
<evidence type="ECO:0000256" key="8">
    <source>
        <dbReference type="ARBA" id="ARBA00023010"/>
    </source>
</evidence>
<organism evidence="12 13">
    <name type="scientific">Akkermansia massiliensis</name>
    <dbReference type="NCBI Taxonomy" id="2927224"/>
    <lineage>
        <taxon>Bacteria</taxon>
        <taxon>Pseudomonadati</taxon>
        <taxon>Verrucomicrobiota</taxon>
        <taxon>Verrucomicrobiia</taxon>
        <taxon>Verrucomicrobiales</taxon>
        <taxon>Akkermansiaceae</taxon>
        <taxon>Akkermansia</taxon>
    </lineage>
</organism>
<sequence length="159" mass="16780">MNLFLANSLNISIQLLFAVLVIVSLLLLGVVLMQRPKQEGLGAAFGAAITDQAFGARTTDVLKKATVYFGSAFMILCLVLGMLINRQHVKSSESLLSPEMMKAAAKQEASVPAKTPEELQQEELRRRAAEAEAASSQAPAPAVPEAPAPVSPEAPAPAN</sequence>
<evidence type="ECO:0000256" key="7">
    <source>
        <dbReference type="ARBA" id="ARBA00022989"/>
    </source>
</evidence>
<feature type="region of interest" description="Disordered" evidence="11">
    <location>
        <begin position="106"/>
        <end position="159"/>
    </location>
</feature>
<feature type="compositionally biased region" description="Low complexity" evidence="11">
    <location>
        <begin position="131"/>
        <end position="140"/>
    </location>
</feature>
<comment type="similarity">
    <text evidence="2 10">Belongs to the SecG family.</text>
</comment>
<dbReference type="NCBIfam" id="TIGR00810">
    <property type="entry name" value="secG"/>
    <property type="match status" value="1"/>
</dbReference>
<dbReference type="GO" id="GO:0065002">
    <property type="term" value="P:intracellular protein transmembrane transport"/>
    <property type="evidence" value="ECO:0007669"/>
    <property type="project" value="TreeGrafter"/>
</dbReference>
<evidence type="ECO:0000256" key="5">
    <source>
        <dbReference type="ARBA" id="ARBA00022692"/>
    </source>
</evidence>
<dbReference type="GO" id="GO:0009306">
    <property type="term" value="P:protein secretion"/>
    <property type="evidence" value="ECO:0007669"/>
    <property type="project" value="UniProtKB-UniRule"/>
</dbReference>
<proteinExistence type="inferred from homology"/>
<keyword evidence="6 10" id="KW-0653">Protein transport</keyword>
<gene>
    <name evidence="12" type="primary">secG</name>
    <name evidence="12" type="ORF">DMI76_04635</name>
</gene>
<keyword evidence="9 10" id="KW-0472">Membrane</keyword>
<evidence type="ECO:0000256" key="2">
    <source>
        <dbReference type="ARBA" id="ARBA00008445"/>
    </source>
</evidence>
<evidence type="ECO:0000256" key="4">
    <source>
        <dbReference type="ARBA" id="ARBA00022475"/>
    </source>
</evidence>
<evidence type="ECO:0000313" key="12">
    <source>
        <dbReference type="EMBL" id="QHV62701.1"/>
    </source>
</evidence>
<keyword evidence="5 10" id="KW-0812">Transmembrane</keyword>
<evidence type="ECO:0000256" key="11">
    <source>
        <dbReference type="SAM" id="MobiDB-lite"/>
    </source>
</evidence>
<comment type="subcellular location">
    <subcellularLocation>
        <location evidence="1 10">Cell membrane</location>
        <topology evidence="1 10">Multi-pass membrane protein</topology>
    </subcellularLocation>
</comment>
<evidence type="ECO:0000256" key="6">
    <source>
        <dbReference type="ARBA" id="ARBA00022927"/>
    </source>
</evidence>
<reference evidence="12" key="1">
    <citation type="submission" date="2018-05" db="EMBL/GenBank/DDBJ databases">
        <title>Complete genome sequnece of Akkermansia muciniphila EB-AMDK-40.</title>
        <authorList>
            <person name="Nam Y.-D."/>
            <person name="Chung W.-H."/>
            <person name="Park Y.S."/>
            <person name="Kang J."/>
        </authorList>
    </citation>
    <scope>NUCLEOTIDE SEQUENCE</scope>
    <source>
        <strain evidence="12">EB-AMDK-40</strain>
    </source>
</reference>
<keyword evidence="3 10" id="KW-0813">Transport</keyword>
<dbReference type="Proteomes" id="UP000642553">
    <property type="component" value="Chromosome"/>
</dbReference>
<dbReference type="PANTHER" id="PTHR34182">
    <property type="entry name" value="PROTEIN-EXPORT MEMBRANE PROTEIN SECG"/>
    <property type="match status" value="1"/>
</dbReference>
<protein>
    <recommendedName>
        <fullName evidence="10">Protein-export membrane protein SecG</fullName>
    </recommendedName>
</protein>
<feature type="transmembrane region" description="Helical" evidence="10">
    <location>
        <begin position="12"/>
        <end position="32"/>
    </location>
</feature>
<dbReference type="GO" id="GO:0043952">
    <property type="term" value="P:protein transport by the Sec complex"/>
    <property type="evidence" value="ECO:0007669"/>
    <property type="project" value="TreeGrafter"/>
</dbReference>